<keyword evidence="7 8" id="KW-0472">Membrane</keyword>
<accession>A0A1Z5HPI6</accession>
<evidence type="ECO:0000256" key="1">
    <source>
        <dbReference type="ARBA" id="ARBA00022475"/>
    </source>
</evidence>
<reference evidence="10" key="1">
    <citation type="journal article" date="2017" name="Appl. Environ. Microbiol.">
        <title>Genomic analysis of Calderihabitans maritimus KKC1, a thermophilic hydrogenogenic carboxydotrophic bacterium isolated from marine sediment.</title>
        <authorList>
            <person name="Omae K."/>
            <person name="Yoneda Y."/>
            <person name="Fukuyama Y."/>
            <person name="Yoshida T."/>
            <person name="Sako Y."/>
        </authorList>
    </citation>
    <scope>NUCLEOTIDE SEQUENCE [LARGE SCALE GENOMIC DNA]</scope>
    <source>
        <strain evidence="10">KKC1</strain>
    </source>
</reference>
<evidence type="ECO:0000313" key="9">
    <source>
        <dbReference type="EMBL" id="GAW91433.1"/>
    </source>
</evidence>
<feature type="transmembrane region" description="Helical" evidence="8">
    <location>
        <begin position="194"/>
        <end position="214"/>
    </location>
</feature>
<keyword evidence="6 8" id="KW-1133">Transmembrane helix</keyword>
<dbReference type="GO" id="GO:0009372">
    <property type="term" value="P:quorum sensing"/>
    <property type="evidence" value="ECO:0007669"/>
    <property type="project" value="UniProtKB-KW"/>
</dbReference>
<evidence type="ECO:0000256" key="4">
    <source>
        <dbReference type="ARBA" id="ARBA00022692"/>
    </source>
</evidence>
<keyword evidence="5" id="KW-0378">Hydrolase</keyword>
<keyword evidence="1" id="KW-1003">Cell membrane</keyword>
<keyword evidence="3" id="KW-0645">Protease</keyword>
<gene>
    <name evidence="9" type="ORF">KKC1_05950</name>
</gene>
<evidence type="ECO:0000256" key="2">
    <source>
        <dbReference type="ARBA" id="ARBA00022654"/>
    </source>
</evidence>
<evidence type="ECO:0000256" key="8">
    <source>
        <dbReference type="SAM" id="Phobius"/>
    </source>
</evidence>
<keyword evidence="10" id="KW-1185">Reference proteome</keyword>
<evidence type="ECO:0000256" key="6">
    <source>
        <dbReference type="ARBA" id="ARBA00022989"/>
    </source>
</evidence>
<feature type="transmembrane region" description="Helical" evidence="8">
    <location>
        <begin position="118"/>
        <end position="136"/>
    </location>
</feature>
<feature type="transmembrane region" description="Helical" evidence="8">
    <location>
        <begin position="156"/>
        <end position="174"/>
    </location>
</feature>
<dbReference type="SMART" id="SM00793">
    <property type="entry name" value="AgrB"/>
    <property type="match status" value="1"/>
</dbReference>
<evidence type="ECO:0000256" key="5">
    <source>
        <dbReference type="ARBA" id="ARBA00022801"/>
    </source>
</evidence>
<organism evidence="9 10">
    <name type="scientific">Calderihabitans maritimus</name>
    <dbReference type="NCBI Taxonomy" id="1246530"/>
    <lineage>
        <taxon>Bacteria</taxon>
        <taxon>Bacillati</taxon>
        <taxon>Bacillota</taxon>
        <taxon>Clostridia</taxon>
        <taxon>Neomoorellales</taxon>
        <taxon>Calderihabitantaceae</taxon>
        <taxon>Calderihabitans</taxon>
    </lineage>
</organism>
<dbReference type="AlphaFoldDB" id="A0A1Z5HPI6"/>
<protein>
    <submittedName>
        <fullName evidence="9">Accessory gene regulator B</fullName>
    </submittedName>
</protein>
<evidence type="ECO:0000256" key="7">
    <source>
        <dbReference type="ARBA" id="ARBA00023136"/>
    </source>
</evidence>
<evidence type="ECO:0000313" key="10">
    <source>
        <dbReference type="Proteomes" id="UP000197032"/>
    </source>
</evidence>
<evidence type="ECO:0000256" key="3">
    <source>
        <dbReference type="ARBA" id="ARBA00022670"/>
    </source>
</evidence>
<dbReference type="GO" id="GO:0016020">
    <property type="term" value="C:membrane"/>
    <property type="evidence" value="ECO:0007669"/>
    <property type="project" value="InterPro"/>
</dbReference>
<comment type="caution">
    <text evidence="9">The sequence shown here is derived from an EMBL/GenBank/DDBJ whole genome shotgun (WGS) entry which is preliminary data.</text>
</comment>
<keyword evidence="4 8" id="KW-0812">Transmembrane</keyword>
<dbReference type="Proteomes" id="UP000197032">
    <property type="component" value="Unassembled WGS sequence"/>
</dbReference>
<name>A0A1Z5HPI6_9FIRM</name>
<dbReference type="Pfam" id="PF04647">
    <property type="entry name" value="AgrB"/>
    <property type="match status" value="1"/>
</dbReference>
<proteinExistence type="predicted"/>
<dbReference type="GO" id="GO:0006508">
    <property type="term" value="P:proteolysis"/>
    <property type="evidence" value="ECO:0007669"/>
    <property type="project" value="UniProtKB-KW"/>
</dbReference>
<dbReference type="EMBL" id="BDGJ01000017">
    <property type="protein sequence ID" value="GAW91433.1"/>
    <property type="molecule type" value="Genomic_DNA"/>
</dbReference>
<dbReference type="InterPro" id="IPR006741">
    <property type="entry name" value="AgrB"/>
</dbReference>
<keyword evidence="2" id="KW-0673">Quorum sensing</keyword>
<sequence>MAGKKGFIAKYFSMAGNKNSLEKMATYIAKETGRDEDVVLFGLRLFLTSFSGYVALILFAAFWGIFHYALAAAVTVSLFRVFSGGAHATSPLRCNLIGLSVFLTLGFLVKLLPQAPGPLWTATISLVGIFVIYKYVPAETPGKPISSKVQRKYLRIISFILLIAWGMGCTLALWQPTKFVTPDIILSSSLGMMWQLLTLTPIGYRIVGGMDSLLKYLTERR</sequence>
<feature type="transmembrane region" description="Helical" evidence="8">
    <location>
        <begin position="65"/>
        <end position="82"/>
    </location>
</feature>
<dbReference type="GO" id="GO:0008233">
    <property type="term" value="F:peptidase activity"/>
    <property type="evidence" value="ECO:0007669"/>
    <property type="project" value="UniProtKB-KW"/>
</dbReference>